<dbReference type="InterPro" id="IPR036779">
    <property type="entry name" value="LysM_dom_sf"/>
</dbReference>
<dbReference type="Gene3D" id="3.10.350.10">
    <property type="entry name" value="LysM domain"/>
    <property type="match status" value="6"/>
</dbReference>
<feature type="compositionally biased region" description="Basic and acidic residues" evidence="1">
    <location>
        <begin position="1"/>
        <end position="19"/>
    </location>
</feature>
<feature type="domain" description="LysM" evidence="2">
    <location>
        <begin position="543"/>
        <end position="586"/>
    </location>
</feature>
<evidence type="ECO:0000313" key="4">
    <source>
        <dbReference type="Proteomes" id="UP000563349"/>
    </source>
</evidence>
<gene>
    <name evidence="3" type="ORF">HZY93_00185</name>
</gene>
<comment type="caution">
    <text evidence="3">The sequence shown here is derived from an EMBL/GenBank/DDBJ whole genome shotgun (WGS) entry which is preliminary data.</text>
</comment>
<feature type="domain" description="LysM" evidence="2">
    <location>
        <begin position="664"/>
        <end position="707"/>
    </location>
</feature>
<dbReference type="Pfam" id="PF15526">
    <property type="entry name" value="Ntox21"/>
    <property type="match status" value="1"/>
</dbReference>
<dbReference type="Gene3D" id="3.10.380.20">
    <property type="entry name" value="Novel toxin 21 (CdiA), C-terminal domain"/>
    <property type="match status" value="1"/>
</dbReference>
<dbReference type="CDD" id="cd20685">
    <property type="entry name" value="CdiA-CT_Ecl_RNase-like"/>
    <property type="match status" value="1"/>
</dbReference>
<dbReference type="InterPro" id="IPR018392">
    <property type="entry name" value="LysM"/>
</dbReference>
<dbReference type="PANTHER" id="PTHR33734:SF22">
    <property type="entry name" value="MEMBRANE-BOUND LYTIC MUREIN TRANSGLYCOSYLASE D"/>
    <property type="match status" value="1"/>
</dbReference>
<feature type="domain" description="LysM" evidence="2">
    <location>
        <begin position="491"/>
        <end position="534"/>
    </location>
</feature>
<evidence type="ECO:0000259" key="2">
    <source>
        <dbReference type="PROSITE" id="PS51782"/>
    </source>
</evidence>
<feature type="domain" description="LysM" evidence="2">
    <location>
        <begin position="719"/>
        <end position="762"/>
    </location>
</feature>
<dbReference type="SUPFAM" id="SSF54106">
    <property type="entry name" value="LysM domain"/>
    <property type="match status" value="6"/>
</dbReference>
<proteinExistence type="predicted"/>
<name>A0A7Z0LBG4_9STRE</name>
<dbReference type="RefSeq" id="WP_179923143.1">
    <property type="nucleotide sequence ID" value="NZ_CP128228.1"/>
</dbReference>
<dbReference type="InterPro" id="IPR028190">
    <property type="entry name" value="Ntox21"/>
</dbReference>
<protein>
    <submittedName>
        <fullName evidence="3">LysM peptidoglycan-binding domain-containing protein</fullName>
    </submittedName>
</protein>
<dbReference type="CDD" id="cd00118">
    <property type="entry name" value="LysM"/>
    <property type="match status" value="6"/>
</dbReference>
<dbReference type="InterPro" id="IPR038181">
    <property type="entry name" value="Ntox21_sf"/>
</dbReference>
<feature type="domain" description="LysM" evidence="2">
    <location>
        <begin position="608"/>
        <end position="651"/>
    </location>
</feature>
<sequence>MLANPDFHEGKVSADEKVNSAEAELQVEISETPLDDAANFQIPEANPYTVPPSLPQEAPKSVENNTTTNLDIQTVPQSNEVEFVTETAIGTSPVESEEPVSKSPFHELPNPDRDTDTKLSTSENLVPNRPFRRVSNNDSDDIDPKFEEKVQQYLTNLTPEEHQLLQASPDLDSKRKIFEDILVRQIHEEYSLKELEEFKKTLTEQQVAELEQASNLVAFETTLKTFYQTAQAQRDFENLLDHLILESTEDEFKQLQAASSNPDTFTQTILELSAQKAQPTTPTRPFRIAPAAAIPLLIKAAPYIIAGAKALGSVLVAKGLAYLGSQAINYSYQQVQAQAAQRQRTQYAAMAKSYTNQQARIQAISQAQSYTYTAPGQYAIQHYTYQPTSSYGYSPSYSYAPQSVGNYAAPTRAYGQIAANVFYYTGVSKLPVYHLTGVKHTVLPNESVWSISQKYKIGMNDLVIWNELTNGLIHPGQKVVVKPDTLINNGLQHQVLPNESVWSISHKYGIAMVDFRAWNNIQHDTIHPGQKVYVKPKSWAQKARYIVKAGDSLWRIAKEHGVTIDDLVRWNKVSNFTIHPGDTLITTQPPLNPTPAVITKQPLPQLGTLYTVKAGDSIWKIANDHKITMQELLDWNQISNQTIHPGQQLVTQKPTSPAASTASSSYTVKAGDSVWKIAHDHGISMDDLVKWNKISNFTIHPGEVLILKQPTEAPFSGHTTHTVQAGESVWLIAQKYGITMDELVEWNNISNFAIHPGQRVIIGYVPSPEATKLAKELGYKKRNERSGHNTPIYERLKHAKVKGPKFISPDRDAHSGGYWKGANSLEDLRDKTTRGGTYDKNLNKIGD</sequence>
<dbReference type="GO" id="GO:0008932">
    <property type="term" value="F:lytic endotransglycosylase activity"/>
    <property type="evidence" value="ECO:0007669"/>
    <property type="project" value="TreeGrafter"/>
</dbReference>
<keyword evidence="4" id="KW-1185">Reference proteome</keyword>
<organism evidence="3 4">
    <name type="scientific">Streptococcus danieliae</name>
    <dbReference type="NCBI Taxonomy" id="747656"/>
    <lineage>
        <taxon>Bacteria</taxon>
        <taxon>Bacillati</taxon>
        <taxon>Bacillota</taxon>
        <taxon>Bacilli</taxon>
        <taxon>Lactobacillales</taxon>
        <taxon>Streptococcaceae</taxon>
        <taxon>Streptococcus</taxon>
    </lineage>
</organism>
<evidence type="ECO:0000256" key="1">
    <source>
        <dbReference type="SAM" id="MobiDB-lite"/>
    </source>
</evidence>
<accession>A0A7Z0LBG4</accession>
<feature type="domain" description="LysM" evidence="2">
    <location>
        <begin position="438"/>
        <end position="481"/>
    </location>
</feature>
<reference evidence="3 4" key="1">
    <citation type="submission" date="2020-07" db="EMBL/GenBank/DDBJ databases">
        <title>MOT database genomes.</title>
        <authorList>
            <person name="Joseph S."/>
            <person name="Aduse-Opoku J."/>
            <person name="Hashim A."/>
            <person name="Wade W."/>
            <person name="Curtis M."/>
        </authorList>
    </citation>
    <scope>NUCLEOTIDE SEQUENCE [LARGE SCALE GENOMIC DNA]</scope>
    <source>
        <strain evidence="3 4">CCW311</strain>
    </source>
</reference>
<evidence type="ECO:0000313" key="3">
    <source>
        <dbReference type="EMBL" id="NYS48418.1"/>
    </source>
</evidence>
<feature type="region of interest" description="Disordered" evidence="1">
    <location>
        <begin position="36"/>
        <end position="69"/>
    </location>
</feature>
<dbReference type="Pfam" id="PF01476">
    <property type="entry name" value="LysM"/>
    <property type="match status" value="6"/>
</dbReference>
<feature type="region of interest" description="Disordered" evidence="1">
    <location>
        <begin position="90"/>
        <end position="143"/>
    </location>
</feature>
<dbReference type="AlphaFoldDB" id="A0A7Z0LBG4"/>
<dbReference type="SMART" id="SM00257">
    <property type="entry name" value="LysM"/>
    <property type="match status" value="6"/>
</dbReference>
<feature type="region of interest" description="Disordered" evidence="1">
    <location>
        <begin position="1"/>
        <end position="23"/>
    </location>
</feature>
<dbReference type="EMBL" id="JACBYG010000001">
    <property type="protein sequence ID" value="NYS48418.1"/>
    <property type="molecule type" value="Genomic_DNA"/>
</dbReference>
<dbReference type="Proteomes" id="UP000563349">
    <property type="component" value="Unassembled WGS sequence"/>
</dbReference>
<dbReference type="PROSITE" id="PS51782">
    <property type="entry name" value="LYSM"/>
    <property type="match status" value="6"/>
</dbReference>
<dbReference type="PANTHER" id="PTHR33734">
    <property type="entry name" value="LYSM DOMAIN-CONTAINING GPI-ANCHORED PROTEIN 2"/>
    <property type="match status" value="1"/>
</dbReference>